<dbReference type="Proteomes" id="UP000008063">
    <property type="component" value="Unassembled WGS sequence"/>
</dbReference>
<organism evidence="2">
    <name type="scientific">Serpula lacrymans var. lacrymans (strain S7.3)</name>
    <name type="common">Dry rot fungus</name>
    <dbReference type="NCBI Taxonomy" id="936435"/>
    <lineage>
        <taxon>Eukaryota</taxon>
        <taxon>Fungi</taxon>
        <taxon>Dikarya</taxon>
        <taxon>Basidiomycota</taxon>
        <taxon>Agaricomycotina</taxon>
        <taxon>Agaricomycetes</taxon>
        <taxon>Agaricomycetidae</taxon>
        <taxon>Boletales</taxon>
        <taxon>Coniophorineae</taxon>
        <taxon>Serpulaceae</taxon>
        <taxon>Serpula</taxon>
    </lineage>
</organism>
<feature type="non-terminal residue" evidence="1">
    <location>
        <position position="1"/>
    </location>
</feature>
<accession>F8QII7</accession>
<evidence type="ECO:0000313" key="1">
    <source>
        <dbReference type="EMBL" id="EGN91869.1"/>
    </source>
</evidence>
<reference evidence="2" key="1">
    <citation type="journal article" date="2011" name="Science">
        <title>The plant cell wall-decomposing machinery underlies the functional diversity of forest fungi.</title>
        <authorList>
            <person name="Eastwood D.C."/>
            <person name="Floudas D."/>
            <person name="Binder M."/>
            <person name="Majcherczyk A."/>
            <person name="Schneider P."/>
            <person name="Aerts A."/>
            <person name="Asiegbu F.O."/>
            <person name="Baker S.E."/>
            <person name="Barry K."/>
            <person name="Bendiksby M."/>
            <person name="Blumentritt M."/>
            <person name="Coutinho P.M."/>
            <person name="Cullen D."/>
            <person name="de Vries R.P."/>
            <person name="Gathman A."/>
            <person name="Goodell B."/>
            <person name="Henrissat B."/>
            <person name="Ihrmark K."/>
            <person name="Kauserud H."/>
            <person name="Kohler A."/>
            <person name="LaButti K."/>
            <person name="Lapidus A."/>
            <person name="Lavin J.L."/>
            <person name="Lee Y.-H."/>
            <person name="Lindquist E."/>
            <person name="Lilly W."/>
            <person name="Lucas S."/>
            <person name="Morin E."/>
            <person name="Murat C."/>
            <person name="Oguiza J.A."/>
            <person name="Park J."/>
            <person name="Pisabarro A.G."/>
            <person name="Riley R."/>
            <person name="Rosling A."/>
            <person name="Salamov A."/>
            <person name="Schmidt O."/>
            <person name="Schmutz J."/>
            <person name="Skrede I."/>
            <person name="Stenlid J."/>
            <person name="Wiebenga A."/>
            <person name="Xie X."/>
            <person name="Kuees U."/>
            <person name="Hibbett D.S."/>
            <person name="Hoffmeister D."/>
            <person name="Hoegberg N."/>
            <person name="Martin F."/>
            <person name="Grigoriev I.V."/>
            <person name="Watkinson S.C."/>
        </authorList>
    </citation>
    <scope>NUCLEOTIDE SEQUENCE [LARGE SCALE GENOMIC DNA]</scope>
    <source>
        <strain evidence="2">strain S7.3</strain>
    </source>
</reference>
<evidence type="ECO:0000313" key="2">
    <source>
        <dbReference type="Proteomes" id="UP000008063"/>
    </source>
</evidence>
<name>F8QII7_SERL3</name>
<dbReference type="HOGENOM" id="CLU_2706351_0_0_1"/>
<dbReference type="AlphaFoldDB" id="F8QII7"/>
<sequence length="73" mass="8722">MLLIFNIFPSIHQRITTRLRPLRRTTGSVTRVIFQPNHHTNRNFFVGDVSEVARQSYNTTLLKRHRFRIFNLA</sequence>
<gene>
    <name evidence="1" type="ORF">SERLA73DRAFT_148029</name>
</gene>
<dbReference type="EMBL" id="GL945527">
    <property type="protein sequence ID" value="EGN91869.1"/>
    <property type="molecule type" value="Genomic_DNA"/>
</dbReference>
<keyword evidence="2" id="KW-1185">Reference proteome</keyword>
<proteinExistence type="predicted"/>
<protein>
    <submittedName>
        <fullName evidence="1">Uncharacterized protein</fullName>
    </submittedName>
</protein>
<dbReference type="InParanoid" id="F8QII7"/>